<dbReference type="NCBIfam" id="NF005593">
    <property type="entry name" value="PRK07324.1"/>
    <property type="match status" value="1"/>
</dbReference>
<dbReference type="InterPro" id="IPR015421">
    <property type="entry name" value="PyrdxlP-dep_Trfase_major"/>
</dbReference>
<dbReference type="InterPro" id="IPR004838">
    <property type="entry name" value="NHTrfase_class1_PyrdxlP-BS"/>
</dbReference>
<dbReference type="Gene3D" id="3.40.640.10">
    <property type="entry name" value="Type I PLP-dependent aspartate aminotransferase-like (Major domain)"/>
    <property type="match status" value="1"/>
</dbReference>
<keyword evidence="1 3" id="KW-0032">Aminotransferase</keyword>
<sequence>MNIREFEVERWMDQWEETCAYNLAETCVRSITTGELLGMSGRREEILAELEATPLTYGPIPGSPRLRGLVAGLYDSQGPDNVLITHGAVGANALVHATLVEPGDHVVAVVPTYQQHYSIPDSYGARVDRLPLREENGWLPDCDELDRLVTADTKLIAVNNPNNPTGALIDEAGLTRIAEIAGRAGAWVLCDEVYRGVDQNGDGFTASIADLYERGISTGSMSKPYSLAGLRLGWIAGPTALLPDVAAHRDYTTISVGRVDDLLACVALENKDTMLARAHRITRTNLAVLDEWIAGRNDITYVRPASGTTALLRYDAPIGSHAFCTRLLEETGVLLTPGAAFGVEHTVRIGFADDTDTLRTGLDLVGRFLDGAAEEARRPHA</sequence>
<dbReference type="SUPFAM" id="SSF53383">
    <property type="entry name" value="PLP-dependent transferases"/>
    <property type="match status" value="1"/>
</dbReference>
<organism evidence="3 4">
    <name type="scientific">Streptomyces cinereospinus</name>
    <dbReference type="NCBI Taxonomy" id="285561"/>
    <lineage>
        <taxon>Bacteria</taxon>
        <taxon>Bacillati</taxon>
        <taxon>Actinomycetota</taxon>
        <taxon>Actinomycetes</taxon>
        <taxon>Kitasatosporales</taxon>
        <taxon>Streptomycetaceae</taxon>
        <taxon>Streptomyces</taxon>
    </lineage>
</organism>
<dbReference type="EMBL" id="JBHMCY010000047">
    <property type="protein sequence ID" value="MFB9465513.1"/>
    <property type="molecule type" value="Genomic_DNA"/>
</dbReference>
<keyword evidence="4" id="KW-1185">Reference proteome</keyword>
<dbReference type="InterPro" id="IPR004839">
    <property type="entry name" value="Aminotransferase_I/II_large"/>
</dbReference>
<dbReference type="GO" id="GO:0008483">
    <property type="term" value="F:transaminase activity"/>
    <property type="evidence" value="ECO:0007669"/>
    <property type="project" value="UniProtKB-KW"/>
</dbReference>
<comment type="cofactor">
    <cofactor evidence="1">
        <name>pyridoxal 5'-phosphate</name>
        <dbReference type="ChEBI" id="CHEBI:597326"/>
    </cofactor>
</comment>
<dbReference type="InterPro" id="IPR015422">
    <property type="entry name" value="PyrdxlP-dep_Trfase_small"/>
</dbReference>
<evidence type="ECO:0000313" key="4">
    <source>
        <dbReference type="Proteomes" id="UP001589709"/>
    </source>
</evidence>
<dbReference type="PROSITE" id="PS00105">
    <property type="entry name" value="AA_TRANSFER_CLASS_1"/>
    <property type="match status" value="1"/>
</dbReference>
<feature type="domain" description="Aminotransferase class I/classII large" evidence="2">
    <location>
        <begin position="52"/>
        <end position="356"/>
    </location>
</feature>
<comment type="caution">
    <text evidence="3">The sequence shown here is derived from an EMBL/GenBank/DDBJ whole genome shotgun (WGS) entry which is preliminary data.</text>
</comment>
<comment type="similarity">
    <text evidence="1">Belongs to the class-I pyridoxal-phosphate-dependent aminotransferase family.</text>
</comment>
<evidence type="ECO:0000313" key="3">
    <source>
        <dbReference type="EMBL" id="MFB9465513.1"/>
    </source>
</evidence>
<proteinExistence type="inferred from homology"/>
<dbReference type="CDD" id="cd00609">
    <property type="entry name" value="AAT_like"/>
    <property type="match status" value="1"/>
</dbReference>
<evidence type="ECO:0000256" key="1">
    <source>
        <dbReference type="RuleBase" id="RU000481"/>
    </source>
</evidence>
<evidence type="ECO:0000259" key="2">
    <source>
        <dbReference type="Pfam" id="PF00155"/>
    </source>
</evidence>
<name>A0ABV5N5D8_9ACTN</name>
<dbReference type="PANTHER" id="PTHR43510:SF1">
    <property type="entry name" value="AMINOTRANSFERASE FUNCTION, HYPOTHETICAL (EUROFUNG)"/>
    <property type="match status" value="1"/>
</dbReference>
<dbReference type="Proteomes" id="UP001589709">
    <property type="component" value="Unassembled WGS sequence"/>
</dbReference>
<protein>
    <recommendedName>
        <fullName evidence="1">Aminotransferase</fullName>
        <ecNumber evidence="1">2.6.1.-</ecNumber>
    </recommendedName>
</protein>
<accession>A0ABV5N5D8</accession>
<dbReference type="EC" id="2.6.1.-" evidence="1"/>
<dbReference type="InterPro" id="IPR015424">
    <property type="entry name" value="PyrdxlP-dep_Trfase"/>
</dbReference>
<gene>
    <name evidence="3" type="ORF">ACFF45_23085</name>
</gene>
<dbReference type="RefSeq" id="WP_381348341.1">
    <property type="nucleotide sequence ID" value="NZ_JBHMCY010000047.1"/>
</dbReference>
<dbReference type="Pfam" id="PF00155">
    <property type="entry name" value="Aminotran_1_2"/>
    <property type="match status" value="1"/>
</dbReference>
<dbReference type="Gene3D" id="3.90.1150.10">
    <property type="entry name" value="Aspartate Aminotransferase, domain 1"/>
    <property type="match status" value="1"/>
</dbReference>
<keyword evidence="1" id="KW-0808">Transferase</keyword>
<reference evidence="3 4" key="1">
    <citation type="submission" date="2024-09" db="EMBL/GenBank/DDBJ databases">
        <authorList>
            <person name="Sun Q."/>
            <person name="Mori K."/>
        </authorList>
    </citation>
    <scope>NUCLEOTIDE SEQUENCE [LARGE SCALE GENOMIC DNA]</scope>
    <source>
        <strain evidence="3 4">JCM 6917</strain>
    </source>
</reference>
<dbReference type="PANTHER" id="PTHR43510">
    <property type="entry name" value="AMINOTRANSFERASE FUNCTION, HYPOTHETICAL (EUROFUNG)"/>
    <property type="match status" value="1"/>
</dbReference>